<name>A0A6M2DG40_XENCH</name>
<dbReference type="GO" id="GO:1990113">
    <property type="term" value="P:RNA polymerase I assembly"/>
    <property type="evidence" value="ECO:0007669"/>
    <property type="project" value="TreeGrafter"/>
</dbReference>
<dbReference type="AlphaFoldDB" id="A0A6M2DG40"/>
<dbReference type="SUPFAM" id="SSF46579">
    <property type="entry name" value="Prefoldin"/>
    <property type="match status" value="1"/>
</dbReference>
<dbReference type="GO" id="GO:1990114">
    <property type="term" value="P:RNA polymerase II core complex assembly"/>
    <property type="evidence" value="ECO:0007669"/>
    <property type="project" value="TreeGrafter"/>
</dbReference>
<reference evidence="3" key="1">
    <citation type="submission" date="2020-03" db="EMBL/GenBank/DDBJ databases">
        <title>Transcriptomic Profiling of the Digestive Tract of the Rat Flea, Xenopsylla cheopis, Following Blood Feeding and Infection with Yersinia pestis.</title>
        <authorList>
            <person name="Bland D.M."/>
            <person name="Martens C.A."/>
            <person name="Virtaneva K."/>
            <person name="Kanakabandi K."/>
            <person name="Long D."/>
            <person name="Rosenke R."/>
            <person name="Saturday G.A."/>
            <person name="Hoyt F.H."/>
            <person name="Bruno D.P."/>
            <person name="Ribeiro J.M.C."/>
            <person name="Hinnebusch J."/>
        </authorList>
    </citation>
    <scope>NUCLEOTIDE SEQUENCE</scope>
</reference>
<dbReference type="GO" id="GO:0005737">
    <property type="term" value="C:cytoplasm"/>
    <property type="evidence" value="ECO:0007669"/>
    <property type="project" value="TreeGrafter"/>
</dbReference>
<dbReference type="PANTHER" id="PTHR12674:SF2">
    <property type="entry name" value="PREFOLDIN SUBUNIT 5"/>
    <property type="match status" value="1"/>
</dbReference>
<dbReference type="EMBL" id="GIIL01001078">
    <property type="protein sequence ID" value="NOV44804.1"/>
    <property type="molecule type" value="Transcribed_RNA"/>
</dbReference>
<dbReference type="NCBIfam" id="TIGR00293">
    <property type="entry name" value="prefoldin subunit alpha"/>
    <property type="match status" value="1"/>
</dbReference>
<dbReference type="GO" id="GO:1990115">
    <property type="term" value="P:RNA polymerase III assembly"/>
    <property type="evidence" value="ECO:0007669"/>
    <property type="project" value="TreeGrafter"/>
</dbReference>
<evidence type="ECO:0000256" key="2">
    <source>
        <dbReference type="ARBA" id="ARBA00023186"/>
    </source>
</evidence>
<dbReference type="GO" id="GO:0051082">
    <property type="term" value="F:unfolded protein binding"/>
    <property type="evidence" value="ECO:0007669"/>
    <property type="project" value="InterPro"/>
</dbReference>
<sequence>MEISSTSNSGMQQINLTELSMNQLGQLKHQLEQELTLFQESVQTLKIAQGKFLDSAESVDKIPLNESKNLIMVPLTSSMYVPGMICDKENVISDIGTGYYAQKSIASAKDYFKRRAAFVTEQMEKIQGMGAEKTKIRDTILDVIELKLNPPKAQ</sequence>
<dbReference type="GO" id="GO:0016272">
    <property type="term" value="C:prefoldin complex"/>
    <property type="evidence" value="ECO:0007669"/>
    <property type="project" value="InterPro"/>
</dbReference>
<dbReference type="PANTHER" id="PTHR12674">
    <property type="entry name" value="PREFOLDIN SUBUNIT 5"/>
    <property type="match status" value="1"/>
</dbReference>
<dbReference type="InterPro" id="IPR004127">
    <property type="entry name" value="Prefoldin_subunit_alpha"/>
</dbReference>
<proteinExistence type="inferred from homology"/>
<dbReference type="GO" id="GO:0006457">
    <property type="term" value="P:protein folding"/>
    <property type="evidence" value="ECO:0007669"/>
    <property type="project" value="InterPro"/>
</dbReference>
<keyword evidence="2" id="KW-0143">Chaperone</keyword>
<dbReference type="Pfam" id="PF02996">
    <property type="entry name" value="Prefoldin"/>
    <property type="match status" value="1"/>
</dbReference>
<dbReference type="FunFam" id="1.10.287.370:FF:000004">
    <property type="entry name" value="Probable prefoldin subunit 5"/>
    <property type="match status" value="1"/>
</dbReference>
<dbReference type="InterPro" id="IPR009053">
    <property type="entry name" value="Prefoldin"/>
</dbReference>
<dbReference type="CDD" id="cd23157">
    <property type="entry name" value="Prefoldin_5"/>
    <property type="match status" value="1"/>
</dbReference>
<comment type="similarity">
    <text evidence="1">Belongs to the prefoldin subunit alpha family.</text>
</comment>
<dbReference type="InterPro" id="IPR011599">
    <property type="entry name" value="PFD_alpha_archaea"/>
</dbReference>
<organism evidence="3">
    <name type="scientific">Xenopsylla cheopis</name>
    <name type="common">Oriental rat flea</name>
    <name type="synonym">Pulex cheopis</name>
    <dbReference type="NCBI Taxonomy" id="163159"/>
    <lineage>
        <taxon>Eukaryota</taxon>
        <taxon>Metazoa</taxon>
        <taxon>Ecdysozoa</taxon>
        <taxon>Arthropoda</taxon>
        <taxon>Hexapoda</taxon>
        <taxon>Insecta</taxon>
        <taxon>Pterygota</taxon>
        <taxon>Neoptera</taxon>
        <taxon>Endopterygota</taxon>
        <taxon>Siphonaptera</taxon>
        <taxon>Pulicidae</taxon>
        <taxon>Xenopsyllinae</taxon>
        <taxon>Xenopsylla</taxon>
    </lineage>
</organism>
<accession>A0A6M2DG40</accession>
<evidence type="ECO:0000313" key="3">
    <source>
        <dbReference type="EMBL" id="NOV44804.1"/>
    </source>
</evidence>
<dbReference type="Gene3D" id="1.10.287.370">
    <property type="match status" value="1"/>
</dbReference>
<protein>
    <submittedName>
        <fullName evidence="3">Putative molecular chaperone prefoldin subunit 5</fullName>
    </submittedName>
</protein>
<evidence type="ECO:0000256" key="1">
    <source>
        <dbReference type="ARBA" id="ARBA00010048"/>
    </source>
</evidence>